<dbReference type="PANTHER" id="PTHR48449:SF1">
    <property type="entry name" value="DUF1985 DOMAIN-CONTAINING PROTEIN"/>
    <property type="match status" value="1"/>
</dbReference>
<dbReference type="EMBL" id="JAATIP010000062">
    <property type="protein sequence ID" value="KAF4381297.1"/>
    <property type="molecule type" value="Genomic_DNA"/>
</dbReference>
<gene>
    <name evidence="3" type="ORF">F8388_016253</name>
</gene>
<dbReference type="Pfam" id="PF09331">
    <property type="entry name" value="DUF1985"/>
    <property type="match status" value="1"/>
</dbReference>
<protein>
    <recommendedName>
        <fullName evidence="2">DUF1985 domain-containing protein</fullName>
    </recommendedName>
</protein>
<feature type="compositionally biased region" description="Acidic residues" evidence="1">
    <location>
        <begin position="1"/>
        <end position="11"/>
    </location>
</feature>
<dbReference type="InterPro" id="IPR015410">
    <property type="entry name" value="DUF1985"/>
</dbReference>
<evidence type="ECO:0000256" key="1">
    <source>
        <dbReference type="SAM" id="MobiDB-lite"/>
    </source>
</evidence>
<dbReference type="AlphaFoldDB" id="A0A7J6GEP7"/>
<dbReference type="PANTHER" id="PTHR48449">
    <property type="entry name" value="DUF1985 DOMAIN-CONTAINING PROTEIN"/>
    <property type="match status" value="1"/>
</dbReference>
<accession>A0A7J6GEP7</accession>
<name>A0A7J6GEP7_CANSA</name>
<dbReference type="Proteomes" id="UP000525078">
    <property type="component" value="Unassembled WGS sequence"/>
</dbReference>
<evidence type="ECO:0000313" key="3">
    <source>
        <dbReference type="EMBL" id="KAF4381297.1"/>
    </source>
</evidence>
<proteinExistence type="predicted"/>
<evidence type="ECO:0000313" key="4">
    <source>
        <dbReference type="Proteomes" id="UP000525078"/>
    </source>
</evidence>
<sequence>MENVSDDGDRDDFDRFCGSGGSSDGSRGSALQTKRKRVVEKVKKEDVRNVKKMKQVAEDLPEDYDSEDLEVEVRNDLKVTVYVMFKFIVFDGLLLLVMFKFIEWDLYLKPGEKIQGKVMSFHNQDNIVVKNINSKLTKDQHSHPVGFQSQLVHNALHREVYQKNEKEMWFKFGDENFRFSLAEFAVVYGLLCVGDAELSKYTHRENGFVDRYFCDQTVTVSAVEHRFMYSDFKSDEYAVKMAVLYLVTNCLISSVYSKKVPVEILNIIGVDEYGSFPWGIFASVVVETPSTRGPRGAPPDSKLMAQPTGRELVEGTAGTCAQSRSAGGSVAEVEAEAGVVFGACGGPQLIGPRGFNAPSSFHIGTPASRQRAMIVTGRNNFPFPRCAQSAISWATTTTTSTSQPILMQYNIHARSLLTVESCEVGHREIVLQVSAPKSKVSIIIEVPLGLWLGDHSIMSVNV</sequence>
<feature type="region of interest" description="Disordered" evidence="1">
    <location>
        <begin position="1"/>
        <end position="37"/>
    </location>
</feature>
<comment type="caution">
    <text evidence="3">The sequence shown here is derived from an EMBL/GenBank/DDBJ whole genome shotgun (WGS) entry which is preliminary data.</text>
</comment>
<reference evidence="3 4" key="1">
    <citation type="journal article" date="2020" name="bioRxiv">
        <title>Sequence and annotation of 42 cannabis genomes reveals extensive copy number variation in cannabinoid synthesis and pathogen resistance genes.</title>
        <authorList>
            <person name="Mckernan K.J."/>
            <person name="Helbert Y."/>
            <person name="Kane L.T."/>
            <person name="Ebling H."/>
            <person name="Zhang L."/>
            <person name="Liu B."/>
            <person name="Eaton Z."/>
            <person name="Mclaughlin S."/>
            <person name="Kingan S."/>
            <person name="Baybayan P."/>
            <person name="Concepcion G."/>
            <person name="Jordan M."/>
            <person name="Riva A."/>
            <person name="Barbazuk W."/>
            <person name="Harkins T."/>
        </authorList>
    </citation>
    <scope>NUCLEOTIDE SEQUENCE [LARGE SCALE GENOMIC DNA]</scope>
    <source>
        <strain evidence="4">cv. Jamaican Lion 4</strain>
        <tissue evidence="3">Leaf</tissue>
    </source>
</reference>
<organism evidence="3 4">
    <name type="scientific">Cannabis sativa</name>
    <name type="common">Hemp</name>
    <name type="synonym">Marijuana</name>
    <dbReference type="NCBI Taxonomy" id="3483"/>
    <lineage>
        <taxon>Eukaryota</taxon>
        <taxon>Viridiplantae</taxon>
        <taxon>Streptophyta</taxon>
        <taxon>Embryophyta</taxon>
        <taxon>Tracheophyta</taxon>
        <taxon>Spermatophyta</taxon>
        <taxon>Magnoliopsida</taxon>
        <taxon>eudicotyledons</taxon>
        <taxon>Gunneridae</taxon>
        <taxon>Pentapetalae</taxon>
        <taxon>rosids</taxon>
        <taxon>fabids</taxon>
        <taxon>Rosales</taxon>
        <taxon>Cannabaceae</taxon>
        <taxon>Cannabis</taxon>
    </lineage>
</organism>
<feature type="domain" description="DUF1985" evidence="2">
    <location>
        <begin position="156"/>
        <end position="281"/>
    </location>
</feature>
<evidence type="ECO:0000259" key="2">
    <source>
        <dbReference type="Pfam" id="PF09331"/>
    </source>
</evidence>